<dbReference type="Gene3D" id="2.60.40.10">
    <property type="entry name" value="Immunoglobulins"/>
    <property type="match status" value="1"/>
</dbReference>
<dbReference type="InterPro" id="IPR050643">
    <property type="entry name" value="Periplasmic_pilus_chap"/>
</dbReference>
<dbReference type="InterPro" id="IPR016147">
    <property type="entry name" value="Pili_assmbl_chaperone_N"/>
</dbReference>
<gene>
    <name evidence="2" type="primary">focC_2</name>
    <name evidence="2" type="ORF">NCTC13193_00140</name>
</gene>
<dbReference type="PANTHER" id="PTHR30251">
    <property type="entry name" value="PILUS ASSEMBLY CHAPERONE"/>
    <property type="match status" value="1"/>
</dbReference>
<feature type="domain" description="Pili assembly chaperone N-terminal" evidence="1">
    <location>
        <begin position="26"/>
        <end position="150"/>
    </location>
</feature>
<evidence type="ECO:0000313" key="2">
    <source>
        <dbReference type="EMBL" id="VEI61995.1"/>
    </source>
</evidence>
<dbReference type="InterPro" id="IPR008962">
    <property type="entry name" value="PapD-like_sf"/>
</dbReference>
<reference evidence="2 3" key="1">
    <citation type="submission" date="2018-12" db="EMBL/GenBank/DDBJ databases">
        <authorList>
            <consortium name="Pathogen Informatics"/>
        </authorList>
    </citation>
    <scope>NUCLEOTIDE SEQUENCE [LARGE SCALE GENOMIC DNA]</scope>
    <source>
        <strain evidence="2 3">NCTC13193</strain>
    </source>
</reference>
<dbReference type="SUPFAM" id="SSF49354">
    <property type="entry name" value="PapD-like"/>
    <property type="match status" value="1"/>
</dbReference>
<dbReference type="GO" id="GO:0071555">
    <property type="term" value="P:cell wall organization"/>
    <property type="evidence" value="ECO:0007669"/>
    <property type="project" value="InterPro"/>
</dbReference>
<dbReference type="PANTHER" id="PTHR30251:SF0">
    <property type="entry name" value="FIMBRIAL CHAPERONE PROTEIN ELFD-RELATED"/>
    <property type="match status" value="1"/>
</dbReference>
<dbReference type="EMBL" id="LR134492">
    <property type="protein sequence ID" value="VEI61995.1"/>
    <property type="molecule type" value="Genomic_DNA"/>
</dbReference>
<dbReference type="Proteomes" id="UP000270487">
    <property type="component" value="Chromosome"/>
</dbReference>
<dbReference type="Pfam" id="PF00345">
    <property type="entry name" value="PapD_N"/>
    <property type="match status" value="1"/>
</dbReference>
<proteinExistence type="predicted"/>
<dbReference type="PRINTS" id="PR00969">
    <property type="entry name" value="CHAPERONPILI"/>
</dbReference>
<organism evidence="2 3">
    <name type="scientific">Serratia fonticola</name>
    <dbReference type="NCBI Taxonomy" id="47917"/>
    <lineage>
        <taxon>Bacteria</taxon>
        <taxon>Pseudomonadati</taxon>
        <taxon>Pseudomonadota</taxon>
        <taxon>Gammaproteobacteria</taxon>
        <taxon>Enterobacterales</taxon>
        <taxon>Yersiniaceae</taxon>
        <taxon>Serratia</taxon>
    </lineage>
</organism>
<dbReference type="InterPro" id="IPR013783">
    <property type="entry name" value="Ig-like_fold"/>
</dbReference>
<dbReference type="GO" id="GO:0030288">
    <property type="term" value="C:outer membrane-bounded periplasmic space"/>
    <property type="evidence" value="ECO:0007669"/>
    <property type="project" value="InterPro"/>
</dbReference>
<evidence type="ECO:0000259" key="1">
    <source>
        <dbReference type="Pfam" id="PF00345"/>
    </source>
</evidence>
<accession>A0A3S5AME0</accession>
<name>A0A3S5AME0_SERFO</name>
<dbReference type="InterPro" id="IPR001829">
    <property type="entry name" value="Pili_assmbl_chaperone_bac"/>
</dbReference>
<evidence type="ECO:0000313" key="3">
    <source>
        <dbReference type="Proteomes" id="UP000270487"/>
    </source>
</evidence>
<dbReference type="AlphaFoldDB" id="A0A3S5AME0"/>
<sequence>MTRFISLFSLLVALLGAPLAGWSAGFGINATRLIYPEGASSINVAVRNTLNHEPYLVQTAISGKQDAQTAAPFTVTPPLFRLEPQSTNQLRIAFTGQPLPGDRESVFYLHATAIPTSTQLDPTQQRNDVQAQLRFGVGNIIKLFYRPASLSGSSAAAQSGLQFSRVAGG</sequence>
<protein>
    <submittedName>
        <fullName evidence="2">Chaperone protein focC</fullName>
    </submittedName>
</protein>